<proteinExistence type="predicted"/>
<evidence type="ECO:0000313" key="4">
    <source>
        <dbReference type="Proteomes" id="UP000708576"/>
    </source>
</evidence>
<comment type="caution">
    <text evidence="3">The sequence shown here is derived from an EMBL/GenBank/DDBJ whole genome shotgun (WGS) entry which is preliminary data.</text>
</comment>
<accession>A0ABS5K212</accession>
<organism evidence="3 4">
    <name type="scientific">Carboxylicivirga linearis</name>
    <dbReference type="NCBI Taxonomy" id="1628157"/>
    <lineage>
        <taxon>Bacteria</taxon>
        <taxon>Pseudomonadati</taxon>
        <taxon>Bacteroidota</taxon>
        <taxon>Bacteroidia</taxon>
        <taxon>Marinilabiliales</taxon>
        <taxon>Marinilabiliaceae</taxon>
        <taxon>Carboxylicivirga</taxon>
    </lineage>
</organism>
<keyword evidence="4" id="KW-1185">Reference proteome</keyword>
<keyword evidence="1" id="KW-0812">Transmembrane</keyword>
<sequence>MTLHPLQIAGIITLIVGLIILIFNLRSLIKANSSKNWLSAEGEILNSELDITKSFGESDKVYNPKVEYKYLVNGKEYCSTRIYYGSSSSSTFKKSKSRNIIEKYPKGSRVTVFYDPMNESEAVIERGVKPEVISLILASSVLLACSIYVLTNFEFIIKYFDK</sequence>
<evidence type="ECO:0000313" key="3">
    <source>
        <dbReference type="EMBL" id="MBS2101220.1"/>
    </source>
</evidence>
<evidence type="ECO:0000259" key="2">
    <source>
        <dbReference type="Pfam" id="PF12158"/>
    </source>
</evidence>
<dbReference type="RefSeq" id="WP_212220580.1">
    <property type="nucleotide sequence ID" value="NZ_JAGUCO010000051.1"/>
</dbReference>
<dbReference type="EMBL" id="JAGUCO010000051">
    <property type="protein sequence ID" value="MBS2101220.1"/>
    <property type="molecule type" value="Genomic_DNA"/>
</dbReference>
<keyword evidence="1" id="KW-0472">Membrane</keyword>
<reference evidence="3 4" key="1">
    <citation type="journal article" date="2015" name="Int. J. Syst. Evol. Microbiol.">
        <title>Carboxylicivirga linearis sp. nov., isolated from a sea cucumber culture pond.</title>
        <authorList>
            <person name="Wang F.Q."/>
            <person name="Zhou Y.X."/>
            <person name="Lin X.Z."/>
            <person name="Chen G.J."/>
            <person name="Du Z.J."/>
        </authorList>
    </citation>
    <scope>NUCLEOTIDE SEQUENCE [LARGE SCALE GENOMIC DNA]</scope>
    <source>
        <strain evidence="3 4">FB218</strain>
    </source>
</reference>
<gene>
    <name evidence="3" type="ORF">KEM10_23240</name>
</gene>
<keyword evidence="1" id="KW-1133">Transmembrane helix</keyword>
<feature type="transmembrane region" description="Helical" evidence="1">
    <location>
        <begin position="132"/>
        <end position="151"/>
    </location>
</feature>
<name>A0ABS5K212_9BACT</name>
<feature type="domain" description="DUF3592" evidence="2">
    <location>
        <begin position="40"/>
        <end position="128"/>
    </location>
</feature>
<evidence type="ECO:0000256" key="1">
    <source>
        <dbReference type="SAM" id="Phobius"/>
    </source>
</evidence>
<dbReference type="Pfam" id="PF12158">
    <property type="entry name" value="DUF3592"/>
    <property type="match status" value="1"/>
</dbReference>
<dbReference type="InterPro" id="IPR021994">
    <property type="entry name" value="DUF3592"/>
</dbReference>
<feature type="transmembrane region" description="Helical" evidence="1">
    <location>
        <begin position="6"/>
        <end position="25"/>
    </location>
</feature>
<protein>
    <submittedName>
        <fullName evidence="3">DUF3592 domain-containing protein</fullName>
    </submittedName>
</protein>
<dbReference type="Proteomes" id="UP000708576">
    <property type="component" value="Unassembled WGS sequence"/>
</dbReference>